<dbReference type="InterPro" id="IPR050411">
    <property type="entry name" value="AlphaKG_dependent_hydroxylases"/>
</dbReference>
<dbReference type="InterPro" id="IPR042098">
    <property type="entry name" value="TauD-like_sf"/>
</dbReference>
<evidence type="ECO:0000256" key="4">
    <source>
        <dbReference type="ARBA" id="ARBA00023194"/>
    </source>
</evidence>
<keyword evidence="2" id="KW-0560">Oxidoreductase</keyword>
<keyword evidence="3" id="KW-0408">Iron</keyword>
<proteinExistence type="predicted"/>
<dbReference type="PANTHER" id="PTHR10696">
    <property type="entry name" value="GAMMA-BUTYROBETAINE HYDROXYLASE-RELATED"/>
    <property type="match status" value="1"/>
</dbReference>
<dbReference type="GO" id="GO:0017000">
    <property type="term" value="P:antibiotic biosynthetic process"/>
    <property type="evidence" value="ECO:0007669"/>
    <property type="project" value="UniProtKB-KW"/>
</dbReference>
<dbReference type="Proteomes" id="UP000198583">
    <property type="component" value="Unassembled WGS sequence"/>
</dbReference>
<evidence type="ECO:0000313" key="6">
    <source>
        <dbReference type="EMBL" id="SFR29890.1"/>
    </source>
</evidence>
<feature type="domain" description="TauD/TfdA-like" evidence="5">
    <location>
        <begin position="41"/>
        <end position="292"/>
    </location>
</feature>
<evidence type="ECO:0000313" key="7">
    <source>
        <dbReference type="Proteomes" id="UP000198583"/>
    </source>
</evidence>
<dbReference type="AlphaFoldDB" id="A0A1I6FIX9"/>
<sequence length="346" mass="38457">MAGRPATPREGWLHILNDEDVVEIENALQVAARAGKALLNLRREDFPLPTLGPRLRQISAGLETGQGFAVVRGLPVESRSEEDARLICWGLGLHLGVALVQKSDDSLIVDVRDTGRQTSELRRHDSNMDINFHVDSCDVVALLCRRTAMEGGASLLTSSLAVRDEIARLRPHLLEVLEAPLPFAAVGPAARDGQPFFLSPVFGGDREDFTSRFYGARIRAVRGMAGAPELTAEQLEAVDLIDKIAADPNLSCELDFQPGDLQLVNNHLVYHARTAFTDHPDPDRRRHLLRLWLAVPDSRRLPETFREAWGRVEPGVVRGGVLSWQLRRNEAGRYQREQARELGMLV</sequence>
<evidence type="ECO:0000259" key="5">
    <source>
        <dbReference type="Pfam" id="PF02668"/>
    </source>
</evidence>
<dbReference type="STRING" id="84724.SAMN04488564_1235"/>
<organism evidence="6 7">
    <name type="scientific">Lentzea waywayandensis</name>
    <dbReference type="NCBI Taxonomy" id="84724"/>
    <lineage>
        <taxon>Bacteria</taxon>
        <taxon>Bacillati</taxon>
        <taxon>Actinomycetota</taxon>
        <taxon>Actinomycetes</taxon>
        <taxon>Pseudonocardiales</taxon>
        <taxon>Pseudonocardiaceae</taxon>
        <taxon>Lentzea</taxon>
    </lineage>
</organism>
<dbReference type="GO" id="GO:0051213">
    <property type="term" value="F:dioxygenase activity"/>
    <property type="evidence" value="ECO:0007669"/>
    <property type="project" value="UniProtKB-KW"/>
</dbReference>
<gene>
    <name evidence="6" type="ORF">SAMN04488564_1235</name>
</gene>
<keyword evidence="4" id="KW-0045">Antibiotic biosynthesis</keyword>
<keyword evidence="6" id="KW-0223">Dioxygenase</keyword>
<dbReference type="SUPFAM" id="SSF51197">
    <property type="entry name" value="Clavaminate synthase-like"/>
    <property type="match status" value="1"/>
</dbReference>
<protein>
    <submittedName>
        <fullName evidence="6">Taurine catabolism dioxygenase TauD, TfdA family</fullName>
    </submittedName>
</protein>
<dbReference type="PANTHER" id="PTHR10696:SF56">
    <property type="entry name" value="TAUD_TFDA-LIKE DOMAIN-CONTAINING PROTEIN"/>
    <property type="match status" value="1"/>
</dbReference>
<dbReference type="Pfam" id="PF02668">
    <property type="entry name" value="TauD"/>
    <property type="match status" value="1"/>
</dbReference>
<evidence type="ECO:0000256" key="3">
    <source>
        <dbReference type="ARBA" id="ARBA00023004"/>
    </source>
</evidence>
<keyword evidence="7" id="KW-1185">Reference proteome</keyword>
<dbReference type="Gene3D" id="3.60.130.10">
    <property type="entry name" value="Clavaminate synthase-like"/>
    <property type="match status" value="1"/>
</dbReference>
<accession>A0A1I6FIX9</accession>
<dbReference type="InterPro" id="IPR003819">
    <property type="entry name" value="TauD/TfdA-like"/>
</dbReference>
<reference evidence="7" key="1">
    <citation type="submission" date="2016-10" db="EMBL/GenBank/DDBJ databases">
        <authorList>
            <person name="Varghese N."/>
            <person name="Submissions S."/>
        </authorList>
    </citation>
    <scope>NUCLEOTIDE SEQUENCE [LARGE SCALE GENOMIC DNA]</scope>
    <source>
        <strain evidence="7">DSM 44232</strain>
    </source>
</reference>
<name>A0A1I6FIX9_9PSEU</name>
<evidence type="ECO:0000256" key="1">
    <source>
        <dbReference type="ARBA" id="ARBA00001954"/>
    </source>
</evidence>
<comment type="cofactor">
    <cofactor evidence="1">
        <name>Fe(2+)</name>
        <dbReference type="ChEBI" id="CHEBI:29033"/>
    </cofactor>
</comment>
<dbReference type="EMBL" id="FOYL01000023">
    <property type="protein sequence ID" value="SFR29890.1"/>
    <property type="molecule type" value="Genomic_DNA"/>
</dbReference>
<evidence type="ECO:0000256" key="2">
    <source>
        <dbReference type="ARBA" id="ARBA00023002"/>
    </source>
</evidence>